<evidence type="ECO:0000313" key="1">
    <source>
        <dbReference type="EMBL" id="AIC27375.1"/>
    </source>
</evidence>
<sequence>MKLGWQPRKWLEKKTKRGIRSYPIGTIAYYGPDNRRATKAAVSIILAPHAEPADLRRWFAETGDLRTDETIVAEIVAFLRENDVKSVAAMDGIIGCPHEEGIDYPPGEDCPACSYWKGRNRWSGKLEAS</sequence>
<evidence type="ECO:0000313" key="2">
    <source>
        <dbReference type="Proteomes" id="UP000027180"/>
    </source>
</evidence>
<dbReference type="Proteomes" id="UP000027180">
    <property type="component" value="Chromosome"/>
</dbReference>
<dbReference type="EMBL" id="CP006986">
    <property type="protein sequence ID" value="AIC27375.1"/>
    <property type="molecule type" value="Genomic_DNA"/>
</dbReference>
<dbReference type="OrthoDB" id="5770315at2"/>
<protein>
    <submittedName>
        <fullName evidence="1">Uncharacterized protein</fullName>
    </submittedName>
</protein>
<dbReference type="AlphaFoldDB" id="A0A060I625"/>
<gene>
    <name evidence="1" type="ORF">IE4771_CH02268</name>
</gene>
<organism evidence="1 2">
    <name type="scientific">Rhizobium etli bv. mimosae str. IE4771</name>
    <dbReference type="NCBI Taxonomy" id="1432050"/>
    <lineage>
        <taxon>Bacteria</taxon>
        <taxon>Pseudomonadati</taxon>
        <taxon>Pseudomonadota</taxon>
        <taxon>Alphaproteobacteria</taxon>
        <taxon>Hyphomicrobiales</taxon>
        <taxon>Rhizobiaceae</taxon>
        <taxon>Rhizobium/Agrobacterium group</taxon>
        <taxon>Rhizobium</taxon>
    </lineage>
</organism>
<reference evidence="1 2" key="1">
    <citation type="submission" date="2013-12" db="EMBL/GenBank/DDBJ databases">
        <title>Complete genome sequence of Rhizobium etli bv. mimosae IE4771.</title>
        <authorList>
            <person name="Bustos P."/>
            <person name="Santamaria R.I."/>
            <person name="Lozano L."/>
            <person name="Ormeno-Orrillo E."/>
            <person name="Rogel M.A."/>
            <person name="Romero D."/>
            <person name="Cevallos M.A."/>
            <person name="Martinez-Romero E."/>
            <person name="Gonzalez V."/>
        </authorList>
    </citation>
    <scope>NUCLEOTIDE SEQUENCE [LARGE SCALE GENOMIC DNA]</scope>
    <source>
        <strain evidence="1 2">IE4771</strain>
    </source>
</reference>
<name>A0A060I625_RHIET</name>
<dbReference type="KEGG" id="rei:IE4771_CH02268"/>
<accession>A0A060I625</accession>
<dbReference type="HOGENOM" id="CLU_1947078_0_0_5"/>
<proteinExistence type="predicted"/>